<proteinExistence type="predicted"/>
<gene>
    <name evidence="3" type="ORF">GCM10009741_64640</name>
</gene>
<evidence type="ECO:0000313" key="4">
    <source>
        <dbReference type="Proteomes" id="UP001500363"/>
    </source>
</evidence>
<organism evidence="3 4">
    <name type="scientific">Kribbella lupini</name>
    <dbReference type="NCBI Taxonomy" id="291602"/>
    <lineage>
        <taxon>Bacteria</taxon>
        <taxon>Bacillati</taxon>
        <taxon>Actinomycetota</taxon>
        <taxon>Actinomycetes</taxon>
        <taxon>Propionibacteriales</taxon>
        <taxon>Kribbellaceae</taxon>
        <taxon>Kribbella</taxon>
    </lineage>
</organism>
<dbReference type="EMBL" id="BAAANC010000003">
    <property type="protein sequence ID" value="GAA1551240.1"/>
    <property type="molecule type" value="Genomic_DNA"/>
</dbReference>
<feature type="domain" description="N-acyltransferase N-terminal" evidence="1">
    <location>
        <begin position="15"/>
        <end position="145"/>
    </location>
</feature>
<dbReference type="InterPro" id="IPR041273">
    <property type="entry name" value="NAT_N"/>
</dbReference>
<evidence type="ECO:0000259" key="2">
    <source>
        <dbReference type="Pfam" id="PF18164"/>
    </source>
</evidence>
<protein>
    <recommendedName>
        <fullName evidence="5">Acyltransferase</fullName>
    </recommendedName>
</protein>
<evidence type="ECO:0008006" key="5">
    <source>
        <dbReference type="Google" id="ProtNLM"/>
    </source>
</evidence>
<accession>A0ABN2C2Q7</accession>
<comment type="caution">
    <text evidence="3">The sequence shown here is derived from an EMBL/GenBank/DDBJ whole genome shotgun (WGS) entry which is preliminary data.</text>
</comment>
<dbReference type="RefSeq" id="WP_344181008.1">
    <property type="nucleotide sequence ID" value="NZ_BAAANC010000003.1"/>
</dbReference>
<feature type="domain" description="GNAT-like C-terminal" evidence="2">
    <location>
        <begin position="147"/>
        <end position="303"/>
    </location>
</feature>
<dbReference type="InterPro" id="IPR041644">
    <property type="entry name" value="GNAT_C"/>
</dbReference>
<name>A0ABN2C2Q7_9ACTN</name>
<dbReference type="Pfam" id="PF18164">
    <property type="entry name" value="GNAT_C"/>
    <property type="match status" value="1"/>
</dbReference>
<sequence>MAAEELDVVLPTPEELPALLLKLAVSHEDIDPLIAHLPARDSPSWRELERCTRLLVQNLGQVAGPPVRPELPAGSTIPPACFPVYVFLAAYPHVTAFHHARGVSDEISWHTLTDLGRVLADHRGRHGEGGLDAELTSWLTLHFSGEIYQLGRLQFQRARLGNRTGRAVSAAGHPYGPGDPALSVHVPGRHGPLSPEACSRSFAAAREFFARHFPEETYRVAVCNSWLLDEQLGEYLPADANILQFQRRFQVAYQPEPDNETMLRFVVGGPRADRGDLPRRTTLERAIADHLNAGRHWHGGAGWALL</sequence>
<reference evidence="3 4" key="1">
    <citation type="journal article" date="2019" name="Int. J. Syst. Evol. Microbiol.">
        <title>The Global Catalogue of Microorganisms (GCM) 10K type strain sequencing project: providing services to taxonomists for standard genome sequencing and annotation.</title>
        <authorList>
            <consortium name="The Broad Institute Genomics Platform"/>
            <consortium name="The Broad Institute Genome Sequencing Center for Infectious Disease"/>
            <person name="Wu L."/>
            <person name="Ma J."/>
        </authorList>
    </citation>
    <scope>NUCLEOTIDE SEQUENCE [LARGE SCALE GENOMIC DNA]</scope>
    <source>
        <strain evidence="3 4">JCM 14303</strain>
    </source>
</reference>
<dbReference type="Pfam" id="PF18082">
    <property type="entry name" value="NAT_N"/>
    <property type="match status" value="1"/>
</dbReference>
<dbReference type="Gene3D" id="3.40.630.120">
    <property type="match status" value="1"/>
</dbReference>
<keyword evidence="4" id="KW-1185">Reference proteome</keyword>
<evidence type="ECO:0000313" key="3">
    <source>
        <dbReference type="EMBL" id="GAA1551240.1"/>
    </source>
</evidence>
<evidence type="ECO:0000259" key="1">
    <source>
        <dbReference type="Pfam" id="PF18082"/>
    </source>
</evidence>
<dbReference type="Proteomes" id="UP001500363">
    <property type="component" value="Unassembled WGS sequence"/>
</dbReference>